<keyword evidence="2" id="KW-1185">Reference proteome</keyword>
<evidence type="ECO:0000313" key="1">
    <source>
        <dbReference type="EMBL" id="ORX72060.1"/>
    </source>
</evidence>
<dbReference type="EMBL" id="MCFD01000003">
    <property type="protein sequence ID" value="ORX72060.1"/>
    <property type="molecule type" value="Genomic_DNA"/>
</dbReference>
<reference evidence="1 2" key="1">
    <citation type="submission" date="2016-07" db="EMBL/GenBank/DDBJ databases">
        <title>Pervasive Adenine N6-methylation of Active Genes in Fungi.</title>
        <authorList>
            <consortium name="DOE Joint Genome Institute"/>
            <person name="Mondo S.J."/>
            <person name="Dannebaum R.O."/>
            <person name="Kuo R.C."/>
            <person name="Labutti K."/>
            <person name="Haridas S."/>
            <person name="Kuo A."/>
            <person name="Salamov A."/>
            <person name="Ahrendt S.R."/>
            <person name="Lipzen A."/>
            <person name="Sullivan W."/>
            <person name="Andreopoulos W.B."/>
            <person name="Clum A."/>
            <person name="Lindquist E."/>
            <person name="Daum C."/>
            <person name="Ramamoorthy G.K."/>
            <person name="Gryganskyi A."/>
            <person name="Culley D."/>
            <person name="Magnuson J.K."/>
            <person name="James T.Y."/>
            <person name="O'Malley M.A."/>
            <person name="Stajich J.E."/>
            <person name="Spatafora J.W."/>
            <person name="Visel A."/>
            <person name="Grigoriev I.V."/>
        </authorList>
    </citation>
    <scope>NUCLEOTIDE SEQUENCE [LARGE SCALE GENOMIC DNA]</scope>
    <source>
        <strain evidence="1 2">ATCC 12442</strain>
    </source>
</reference>
<dbReference type="RefSeq" id="XP_040745484.1">
    <property type="nucleotide sequence ID" value="XM_040883058.1"/>
</dbReference>
<dbReference type="Proteomes" id="UP000193922">
    <property type="component" value="Unassembled WGS sequence"/>
</dbReference>
<dbReference type="AlphaFoldDB" id="A0A1Y1WEV0"/>
<evidence type="ECO:0000313" key="2">
    <source>
        <dbReference type="Proteomes" id="UP000193922"/>
    </source>
</evidence>
<gene>
    <name evidence="1" type="ORF">DL89DRAFT_107132</name>
</gene>
<proteinExistence type="predicted"/>
<accession>A0A1Y1WEV0</accession>
<protein>
    <submittedName>
        <fullName evidence="1">Uncharacterized protein</fullName>
    </submittedName>
</protein>
<sequence>MCDGEYLCYLSSECPGISTKPELPEKHERLHMEFDGNALIFSRWSEFGYAYEDWVDHRGYTSFPCVDEEEYYNARMKLYIVKD</sequence>
<name>A0A1Y1WEV0_9FUNG</name>
<dbReference type="GeneID" id="63799706"/>
<organism evidence="1 2">
    <name type="scientific">Linderina pennispora</name>
    <dbReference type="NCBI Taxonomy" id="61395"/>
    <lineage>
        <taxon>Eukaryota</taxon>
        <taxon>Fungi</taxon>
        <taxon>Fungi incertae sedis</taxon>
        <taxon>Zoopagomycota</taxon>
        <taxon>Kickxellomycotina</taxon>
        <taxon>Kickxellomycetes</taxon>
        <taxon>Kickxellales</taxon>
        <taxon>Kickxellaceae</taxon>
        <taxon>Linderina</taxon>
    </lineage>
</organism>
<comment type="caution">
    <text evidence="1">The sequence shown here is derived from an EMBL/GenBank/DDBJ whole genome shotgun (WGS) entry which is preliminary data.</text>
</comment>